<reference evidence="7" key="2">
    <citation type="submission" date="2025-09" db="UniProtKB">
        <authorList>
            <consortium name="Ensembl"/>
        </authorList>
    </citation>
    <scope>IDENTIFICATION</scope>
</reference>
<evidence type="ECO:0000259" key="5">
    <source>
        <dbReference type="Pfam" id="PF00108"/>
    </source>
</evidence>
<proteinExistence type="inferred from homology"/>
<evidence type="ECO:0000256" key="4">
    <source>
        <dbReference type="RuleBase" id="RU003557"/>
    </source>
</evidence>
<dbReference type="PANTHER" id="PTHR18919">
    <property type="entry name" value="ACETYL-COA C-ACYLTRANSFERASE"/>
    <property type="match status" value="1"/>
</dbReference>
<dbReference type="InterPro" id="IPR016039">
    <property type="entry name" value="Thiolase-like"/>
</dbReference>
<dbReference type="STRING" id="1676925.ENSPKIP00000006574"/>
<protein>
    <submittedName>
        <fullName evidence="7">Acetyl-CoA acetyltransferase 2</fullName>
    </submittedName>
</protein>
<dbReference type="SUPFAM" id="SSF53901">
    <property type="entry name" value="Thiolase-like"/>
    <property type="match status" value="2"/>
</dbReference>
<evidence type="ECO:0000256" key="3">
    <source>
        <dbReference type="ARBA" id="ARBA00023315"/>
    </source>
</evidence>
<reference evidence="7" key="1">
    <citation type="submission" date="2025-08" db="UniProtKB">
        <authorList>
            <consortium name="Ensembl"/>
        </authorList>
    </citation>
    <scope>IDENTIFICATION</scope>
</reference>
<evidence type="ECO:0000256" key="1">
    <source>
        <dbReference type="ARBA" id="ARBA00010982"/>
    </source>
</evidence>
<dbReference type="InterPro" id="IPR020616">
    <property type="entry name" value="Thiolase_N"/>
</dbReference>
<dbReference type="Pfam" id="PF00108">
    <property type="entry name" value="Thiolase_N"/>
    <property type="match status" value="1"/>
</dbReference>
<dbReference type="InterPro" id="IPR020617">
    <property type="entry name" value="Thiolase_C"/>
</dbReference>
<accession>A0A3B3QL48</accession>
<name>A0A3B3QL48_9TELE</name>
<dbReference type="InterPro" id="IPR002155">
    <property type="entry name" value="Thiolase"/>
</dbReference>
<dbReference type="PANTHER" id="PTHR18919:SF107">
    <property type="entry name" value="ACETYL-COA ACETYLTRANSFERASE, CYTOSOLIC"/>
    <property type="match status" value="1"/>
</dbReference>
<dbReference type="Gene3D" id="3.40.47.10">
    <property type="match status" value="2"/>
</dbReference>
<evidence type="ECO:0000313" key="7">
    <source>
        <dbReference type="Ensembl" id="ENSPKIP00000006574.1"/>
    </source>
</evidence>
<feature type="domain" description="Thiolase N-terminal" evidence="5">
    <location>
        <begin position="6"/>
        <end position="263"/>
    </location>
</feature>
<dbReference type="GO" id="GO:0016747">
    <property type="term" value="F:acyltransferase activity, transferring groups other than amino-acyl groups"/>
    <property type="evidence" value="ECO:0007669"/>
    <property type="project" value="InterPro"/>
</dbReference>
<evidence type="ECO:0000259" key="6">
    <source>
        <dbReference type="Pfam" id="PF02803"/>
    </source>
</evidence>
<dbReference type="Proteomes" id="UP000261540">
    <property type="component" value="Unplaced"/>
</dbReference>
<keyword evidence="2 4" id="KW-0808">Transferase</keyword>
<keyword evidence="3 4" id="KW-0012">Acyltransferase</keyword>
<comment type="similarity">
    <text evidence="1 4">Belongs to the thiolase-like superfamily. Thiolase family.</text>
</comment>
<dbReference type="Pfam" id="PF02803">
    <property type="entry name" value="Thiolase_C"/>
    <property type="match status" value="1"/>
</dbReference>
<dbReference type="NCBIfam" id="TIGR01930">
    <property type="entry name" value="AcCoA-C-Actrans"/>
    <property type="match status" value="1"/>
</dbReference>
<organism evidence="7 8">
    <name type="scientific">Paramormyrops kingsleyae</name>
    <dbReference type="NCBI Taxonomy" id="1676925"/>
    <lineage>
        <taxon>Eukaryota</taxon>
        <taxon>Metazoa</taxon>
        <taxon>Chordata</taxon>
        <taxon>Craniata</taxon>
        <taxon>Vertebrata</taxon>
        <taxon>Euteleostomi</taxon>
        <taxon>Actinopterygii</taxon>
        <taxon>Neopterygii</taxon>
        <taxon>Teleostei</taxon>
        <taxon>Osteoglossocephala</taxon>
        <taxon>Osteoglossomorpha</taxon>
        <taxon>Osteoglossiformes</taxon>
        <taxon>Mormyridae</taxon>
        <taxon>Paramormyrops</taxon>
    </lineage>
</organism>
<sequence>MNADSVVIVSAARTPIGSFNGVLSSVPLSDLGAAVIREVLQRASVKPDDVSEVVMGHVLTAGLGQNPARQASVGAGVPYAIPAWSCQMVCGSGLKAVWLGAQAILTGEATVVVAGGMESMSRAPHLVHMRAGVKMGDANLQDSIVSDGLTDAFHSCHMGITAENVAKQWAVTREDQDQFAISSQNRTEAAQKAGHFDQEIVPVTVPSRKGPVEVKIDEFPRHGSNLDAMSKLKPYFVKDGTGTVTAGNASGINDGAAATVLMSLSEANRRGLKPMAKIMSWAQVGLDPAIMGTGPIAAIKKAVEKAGWQLDQVDLFEINEAFAAQSVAVVRELGLSQDKVVLSSHNVLSGSHSNNSSLDLHTDCIPSMDPTYLCQPNPSLEKLTCSLVPSAGEHQWRCHLTGPPPGHVGVPHPGDAPARSAKDWWPEGCGRTLRGRGDGRGHVCGESLRIPCSTARQLKTFRQSFGITVVTELVFRK</sequence>
<keyword evidence="8" id="KW-1185">Reference proteome</keyword>
<dbReference type="GeneTree" id="ENSGT01030000234626"/>
<dbReference type="Ensembl" id="ENSPKIT00000030602.1">
    <property type="protein sequence ID" value="ENSPKIP00000006574.1"/>
    <property type="gene ID" value="ENSPKIG00000022793.1"/>
</dbReference>
<dbReference type="CDD" id="cd00751">
    <property type="entry name" value="thiolase"/>
    <property type="match status" value="1"/>
</dbReference>
<feature type="domain" description="Thiolase C-terminal" evidence="6">
    <location>
        <begin position="272"/>
        <end position="341"/>
    </location>
</feature>
<evidence type="ECO:0000313" key="8">
    <source>
        <dbReference type="Proteomes" id="UP000261540"/>
    </source>
</evidence>
<dbReference type="AlphaFoldDB" id="A0A3B3QL48"/>
<evidence type="ECO:0000256" key="2">
    <source>
        <dbReference type="ARBA" id="ARBA00022679"/>
    </source>
</evidence>